<dbReference type="EMBL" id="VIRM01000007">
    <property type="protein sequence ID" value="TQS22390.1"/>
    <property type="molecule type" value="Genomic_DNA"/>
</dbReference>
<gene>
    <name evidence="1" type="ORF">FLX08_08370</name>
</gene>
<sequence length="171" mass="19473">MAELLITAQDTFQRRYGRYLLADGDGPTIDTEDARLLGGELCSTTQNLMVIESIAGRDDVLELKTGRFVFEVWTAEPPPTPDDAWHKQTIVQFRASSGVVHLEDDEEVASALQVDLGARAMRWRVRVSARAIELEPEEVEYFELGAEEYEAEVFLLQFWPDRPGERRTRDV</sequence>
<reference evidence="1 2" key="1">
    <citation type="submission" date="2019-07" db="EMBL/GenBank/DDBJ databases">
        <title>Microbispora hainanensis DSM 45428.</title>
        <authorList>
            <person name="Thawai C."/>
        </authorList>
    </citation>
    <scope>NUCLEOTIDE SEQUENCE [LARGE SCALE GENOMIC DNA]</scope>
    <source>
        <strain evidence="1 2">DSM 45428</strain>
    </source>
</reference>
<dbReference type="Proteomes" id="UP000316541">
    <property type="component" value="Unassembled WGS sequence"/>
</dbReference>
<proteinExistence type="predicted"/>
<name>A0A544Z028_9ACTN</name>
<accession>A0A544Z028</accession>
<comment type="caution">
    <text evidence="1">The sequence shown here is derived from an EMBL/GenBank/DDBJ whole genome shotgun (WGS) entry which is preliminary data.</text>
</comment>
<dbReference type="AlphaFoldDB" id="A0A544Z028"/>
<evidence type="ECO:0000313" key="2">
    <source>
        <dbReference type="Proteomes" id="UP000316541"/>
    </source>
</evidence>
<protein>
    <submittedName>
        <fullName evidence="1">Uncharacterized protein</fullName>
    </submittedName>
</protein>
<dbReference type="RefSeq" id="WP_142617636.1">
    <property type="nucleotide sequence ID" value="NZ_VIRM01000007.1"/>
</dbReference>
<organism evidence="1 2">
    <name type="scientific">Microbispora hainanensis</name>
    <dbReference type="NCBI Taxonomy" id="568844"/>
    <lineage>
        <taxon>Bacteria</taxon>
        <taxon>Bacillati</taxon>
        <taxon>Actinomycetota</taxon>
        <taxon>Actinomycetes</taxon>
        <taxon>Streptosporangiales</taxon>
        <taxon>Streptosporangiaceae</taxon>
        <taxon>Microbispora</taxon>
    </lineage>
</organism>
<evidence type="ECO:0000313" key="1">
    <source>
        <dbReference type="EMBL" id="TQS22390.1"/>
    </source>
</evidence>